<reference evidence="2 3" key="1">
    <citation type="submission" date="2019-12" db="EMBL/GenBank/DDBJ databases">
        <title>Genomic-based taxomic classification of the family Erythrobacteraceae.</title>
        <authorList>
            <person name="Xu L."/>
        </authorList>
    </citation>
    <scope>NUCLEOTIDE SEQUENCE [LARGE SCALE GENOMIC DNA]</scope>
    <source>
        <strain evidence="2 3">MCCC 1A09962</strain>
    </source>
</reference>
<feature type="transmembrane region" description="Helical" evidence="1">
    <location>
        <begin position="14"/>
        <end position="35"/>
    </location>
</feature>
<evidence type="ECO:0000313" key="2">
    <source>
        <dbReference type="EMBL" id="MXO85894.1"/>
    </source>
</evidence>
<comment type="caution">
    <text evidence="2">The sequence shown here is derived from an EMBL/GenBank/DDBJ whole genome shotgun (WGS) entry which is preliminary data.</text>
</comment>
<dbReference type="EMBL" id="WTYW01000001">
    <property type="protein sequence ID" value="MXO85894.1"/>
    <property type="molecule type" value="Genomic_DNA"/>
</dbReference>
<gene>
    <name evidence="2" type="ORF">GRI38_07590</name>
</gene>
<feature type="transmembrane region" description="Helical" evidence="1">
    <location>
        <begin position="161"/>
        <end position="178"/>
    </location>
</feature>
<dbReference type="OrthoDB" id="428401at2"/>
<keyword evidence="1" id="KW-0812">Transmembrane</keyword>
<dbReference type="RefSeq" id="WP_160682237.1">
    <property type="nucleotide sequence ID" value="NZ_WTYW01000001.1"/>
</dbReference>
<proteinExistence type="predicted"/>
<dbReference type="Proteomes" id="UP000433104">
    <property type="component" value="Unassembled WGS sequence"/>
</dbReference>
<protein>
    <submittedName>
        <fullName evidence="2">Uncharacterized protein</fullName>
    </submittedName>
</protein>
<evidence type="ECO:0000256" key="1">
    <source>
        <dbReference type="SAM" id="Phobius"/>
    </source>
</evidence>
<organism evidence="2 3">
    <name type="scientific">Parapontixanthobacter aurantiacus</name>
    <dbReference type="NCBI Taxonomy" id="1463599"/>
    <lineage>
        <taxon>Bacteria</taxon>
        <taxon>Pseudomonadati</taxon>
        <taxon>Pseudomonadota</taxon>
        <taxon>Alphaproteobacteria</taxon>
        <taxon>Sphingomonadales</taxon>
        <taxon>Erythrobacteraceae</taxon>
        <taxon>Parapontixanthobacter</taxon>
    </lineage>
</organism>
<evidence type="ECO:0000313" key="3">
    <source>
        <dbReference type="Proteomes" id="UP000433104"/>
    </source>
</evidence>
<keyword evidence="1" id="KW-1133">Transmembrane helix</keyword>
<keyword evidence="3" id="KW-1185">Reference proteome</keyword>
<name>A0A844ZED2_9SPHN</name>
<feature type="transmembrane region" description="Helical" evidence="1">
    <location>
        <begin position="90"/>
        <end position="111"/>
    </location>
</feature>
<dbReference type="AlphaFoldDB" id="A0A844ZED2"/>
<feature type="transmembrane region" description="Helical" evidence="1">
    <location>
        <begin position="123"/>
        <end position="141"/>
    </location>
</feature>
<keyword evidence="1" id="KW-0472">Membrane</keyword>
<sequence>MLSYLEDAALKADLADWVTVAAYCVAAILTARAAASRRARRHVIEGLFWRASTAALILLGVNELLDLQTLLTALGKAMALAQGWYEERRMVQFVFVLLLAAGAAVLLAAIFRRTRRSALPVRVALAGFVFIALFVLLRAGSFHHVDSLLGGGWKSFNYGSLQEMAGIVIVGLAAIAYRRTGRRRRRRR</sequence>
<accession>A0A844ZED2</accession>
<feature type="transmembrane region" description="Helical" evidence="1">
    <location>
        <begin position="47"/>
        <end position="65"/>
    </location>
</feature>